<keyword evidence="7" id="KW-1185">Reference proteome</keyword>
<comment type="caution">
    <text evidence="6">The sequence shown here is derived from an EMBL/GenBank/DDBJ whole genome shotgun (WGS) entry which is preliminary data.</text>
</comment>
<dbReference type="Pfam" id="PF04205">
    <property type="entry name" value="FMN_bind"/>
    <property type="match status" value="1"/>
</dbReference>
<protein>
    <submittedName>
        <fullName evidence="6">4Fe-4S binding protein</fullName>
    </submittedName>
</protein>
<evidence type="ECO:0000313" key="7">
    <source>
        <dbReference type="Proteomes" id="UP001149400"/>
    </source>
</evidence>
<feature type="domain" description="FMN-binding" evidence="5">
    <location>
        <begin position="75"/>
        <end position="172"/>
    </location>
</feature>
<name>A0ABT5R0M3_9GAMM</name>
<feature type="transmembrane region" description="Helical" evidence="4">
    <location>
        <begin position="437"/>
        <end position="457"/>
    </location>
</feature>
<dbReference type="PANTHER" id="PTHR30224:SF4">
    <property type="entry name" value="ELECTRON TRANSPORT PROTEIN YCCM-RELATED"/>
    <property type="match status" value="1"/>
</dbReference>
<accession>A0ABT5R0M3</accession>
<evidence type="ECO:0000313" key="6">
    <source>
        <dbReference type="EMBL" id="MDD1793818.1"/>
    </source>
</evidence>
<dbReference type="PANTHER" id="PTHR30224">
    <property type="entry name" value="ELECTRON TRANSPORT PROTEIN"/>
    <property type="match status" value="1"/>
</dbReference>
<reference evidence="6" key="1">
    <citation type="submission" date="2021-12" db="EMBL/GenBank/DDBJ databases">
        <title>Enterovibrio ZSDZ35 sp. nov. and Enterovibrio ZSDZ42 sp. nov., isolated from coastal seawater in Qingdao.</title>
        <authorList>
            <person name="Zhang P."/>
        </authorList>
    </citation>
    <scope>NUCLEOTIDE SEQUENCE</scope>
    <source>
        <strain evidence="6">ZSDZ42</strain>
    </source>
</reference>
<dbReference type="EMBL" id="JAJUBC010000012">
    <property type="protein sequence ID" value="MDD1793818.1"/>
    <property type="molecule type" value="Genomic_DNA"/>
</dbReference>
<evidence type="ECO:0000256" key="1">
    <source>
        <dbReference type="ARBA" id="ARBA00004236"/>
    </source>
</evidence>
<sequence>MRWRSTVFLWLLLILLPFIVSAESWLEVSDDAATIFPRATRMKASSDTLPVTEIYQLDQPIGYLFETDDLTDFPGFSGDSINLRVGLDTEGRIIGLSLLGHHEPIFLHGLGEKPLVDFIDQYGGLSLKQQVLVGSDQQRIASDDIVYFDGVTKATVSVMVVHDTIMAAARKVAQARLTGFGTAVQARFNTNAFQPQTLKQLTDAGLLYHWQLSNEDAASALGVNVSRLEKARDPEQPDSTPFIDLTLVVLNPPLVGKNVLGEVEYQRVMDSLAPSEIAILVGSRGAYHFVADDFVAGTTPARFSLRQQDSPLSLRDADLFHLQHAGFALPLAPFERVNIFTFSDQSGFDPSLPISVGMTVQLVKNHLESEHVFVDSLYSLPDDVLVAVTPPEPPLPLWLRIWKDRLAEIVIVAVYLTLLTGVFMFQHRLARFSRYLTPVRLVSLVFVTAFIGFYAQGQLSVVNIYTLLLSVWNGFDIRVFLLDPILFVLWTYVFISLFLWGRGLFCGWLCPFGAMQELVAVVAEKCRLRQWKVSEVIHQRLIYLKYGVLLVLVGTAFFQLSLAETMAEVEPFKTAVTLMFERTWPFVLYAVLLLLVSARVHKAYCRYLCPLGAGLAVIGRFRLFSWLTRRSECGSPCRLCEKHCGIHAIRKEGHIDYNECVQCLECLAIVSDEHRCVANKYGKNRTSRRAAPIQVEPLNAAASKAESVVVVVSSHKTQG</sequence>
<evidence type="ECO:0000256" key="4">
    <source>
        <dbReference type="SAM" id="Phobius"/>
    </source>
</evidence>
<dbReference type="InterPro" id="IPR011399">
    <property type="entry name" value="NosR"/>
</dbReference>
<evidence type="ECO:0000259" key="5">
    <source>
        <dbReference type="SMART" id="SM00900"/>
    </source>
</evidence>
<dbReference type="Proteomes" id="UP001149400">
    <property type="component" value="Unassembled WGS sequence"/>
</dbReference>
<keyword evidence="4" id="KW-0812">Transmembrane</keyword>
<dbReference type="SMART" id="SM00900">
    <property type="entry name" value="FMN_bind"/>
    <property type="match status" value="1"/>
</dbReference>
<feature type="transmembrane region" description="Helical" evidence="4">
    <location>
        <begin position="542"/>
        <end position="563"/>
    </location>
</feature>
<feature type="transmembrane region" description="Helical" evidence="4">
    <location>
        <begin position="477"/>
        <end position="500"/>
    </location>
</feature>
<proteinExistence type="predicted"/>
<feature type="transmembrane region" description="Helical" evidence="4">
    <location>
        <begin position="406"/>
        <end position="425"/>
    </location>
</feature>
<dbReference type="InterPro" id="IPR052378">
    <property type="entry name" value="NosR_regulator"/>
</dbReference>
<evidence type="ECO:0000256" key="3">
    <source>
        <dbReference type="ARBA" id="ARBA00023136"/>
    </source>
</evidence>
<keyword evidence="4" id="KW-1133">Transmembrane helix</keyword>
<dbReference type="PIRSF" id="PIRSF036354">
    <property type="entry name" value="NosR"/>
    <property type="match status" value="1"/>
</dbReference>
<organism evidence="6 7">
    <name type="scientific">Enterovibrio gelatinilyticus</name>
    <dbReference type="NCBI Taxonomy" id="2899819"/>
    <lineage>
        <taxon>Bacteria</taxon>
        <taxon>Pseudomonadati</taxon>
        <taxon>Pseudomonadota</taxon>
        <taxon>Gammaproteobacteria</taxon>
        <taxon>Vibrionales</taxon>
        <taxon>Vibrionaceae</taxon>
        <taxon>Enterovibrio</taxon>
    </lineage>
</organism>
<keyword evidence="2" id="KW-1003">Cell membrane</keyword>
<feature type="transmembrane region" description="Helical" evidence="4">
    <location>
        <begin position="583"/>
        <end position="600"/>
    </location>
</feature>
<gene>
    <name evidence="6" type="ORF">LRP50_11810</name>
</gene>
<dbReference type="RefSeq" id="WP_274164669.1">
    <property type="nucleotide sequence ID" value="NZ_JAJUBC010000012.1"/>
</dbReference>
<dbReference type="Pfam" id="PF12801">
    <property type="entry name" value="Fer4_5"/>
    <property type="match status" value="2"/>
</dbReference>
<evidence type="ECO:0000256" key="2">
    <source>
        <dbReference type="ARBA" id="ARBA00022475"/>
    </source>
</evidence>
<dbReference type="InterPro" id="IPR007329">
    <property type="entry name" value="FMN-bd"/>
</dbReference>
<comment type="subcellular location">
    <subcellularLocation>
        <location evidence="1">Cell membrane</location>
    </subcellularLocation>
</comment>
<keyword evidence="3 4" id="KW-0472">Membrane</keyword>
<dbReference type="SUPFAM" id="SSF54862">
    <property type="entry name" value="4Fe-4S ferredoxins"/>
    <property type="match status" value="1"/>
</dbReference>
<dbReference type="InterPro" id="IPR017896">
    <property type="entry name" value="4Fe4S_Fe-S-bd"/>
</dbReference>